<reference evidence="1" key="1">
    <citation type="submission" date="2020-12" db="EMBL/GenBank/DDBJ databases">
        <authorList>
            <person name="Iha C."/>
        </authorList>
    </citation>
    <scope>NUCLEOTIDE SEQUENCE</scope>
</reference>
<sequence>MFAGYTADAVNCCALQRTLCAGDLGMMVPFLTLYMVLWKSMQSCSAPHCYFCLLYFHREAVYWQVAELLRCYQLDMNAFRGNTQHTSVVLELQISHSRFRFEPLWL</sequence>
<comment type="caution">
    <text evidence="1">The sequence shown here is derived from an EMBL/GenBank/DDBJ whole genome shotgun (WGS) entry which is preliminary data.</text>
</comment>
<keyword evidence="2" id="KW-1185">Reference proteome</keyword>
<accession>A0A8S1INQ7</accession>
<dbReference type="AlphaFoldDB" id="A0A8S1INQ7"/>
<dbReference type="EMBL" id="CAJHUC010000535">
    <property type="protein sequence ID" value="CAD7696739.1"/>
    <property type="molecule type" value="Genomic_DNA"/>
</dbReference>
<protein>
    <submittedName>
        <fullName evidence="1">Uncharacterized protein</fullName>
    </submittedName>
</protein>
<proteinExistence type="predicted"/>
<evidence type="ECO:0000313" key="1">
    <source>
        <dbReference type="EMBL" id="CAD7696739.1"/>
    </source>
</evidence>
<name>A0A8S1INQ7_9CHLO</name>
<evidence type="ECO:0000313" key="2">
    <source>
        <dbReference type="Proteomes" id="UP000708148"/>
    </source>
</evidence>
<gene>
    <name evidence="1" type="ORF">OSTQU699_LOCUS2100</name>
</gene>
<dbReference type="Proteomes" id="UP000708148">
    <property type="component" value="Unassembled WGS sequence"/>
</dbReference>
<organism evidence="1 2">
    <name type="scientific">Ostreobium quekettii</name>
    <dbReference type="NCBI Taxonomy" id="121088"/>
    <lineage>
        <taxon>Eukaryota</taxon>
        <taxon>Viridiplantae</taxon>
        <taxon>Chlorophyta</taxon>
        <taxon>core chlorophytes</taxon>
        <taxon>Ulvophyceae</taxon>
        <taxon>TCBD clade</taxon>
        <taxon>Bryopsidales</taxon>
        <taxon>Ostreobineae</taxon>
        <taxon>Ostreobiaceae</taxon>
        <taxon>Ostreobium</taxon>
    </lineage>
</organism>